<dbReference type="Pfam" id="PF07554">
    <property type="entry name" value="FIVAR"/>
    <property type="match status" value="1"/>
</dbReference>
<name>A0A380EI44_STAAU</name>
<evidence type="ECO:0000256" key="1">
    <source>
        <dbReference type="ARBA" id="ARBA00022737"/>
    </source>
</evidence>
<keyword evidence="2" id="KW-0175">Coiled coil</keyword>
<dbReference type="InterPro" id="IPR002988">
    <property type="entry name" value="GA_module"/>
</dbReference>
<dbReference type="InterPro" id="IPR051197">
    <property type="entry name" value="ECM-binding_protein"/>
</dbReference>
<organism evidence="4 5">
    <name type="scientific">Staphylococcus aureus</name>
    <dbReference type="NCBI Taxonomy" id="1280"/>
    <lineage>
        <taxon>Bacteria</taxon>
        <taxon>Bacillati</taxon>
        <taxon>Bacillota</taxon>
        <taxon>Bacilli</taxon>
        <taxon>Bacillales</taxon>
        <taxon>Staphylococcaceae</taxon>
        <taxon>Staphylococcus</taxon>
    </lineage>
</organism>
<sequence>MNQLRNSIANKDDVKASQPYVDADRDKQNAYNTAVTNAENIINATSQPTLDPSAVTQAANQVSTNKTALNGAQNLANKKQETTANINQLSHLNNAQKQDLNTQVTNAPNISTVNQVKTKAEQLDQAMERLINGIQDKDQVKQSVNFTDADPEKQQHTQCGNAAENIINQANGTNANQSQVEAALSTVTTTKQALNGDRKVTDAKNNANQTLSTLDNLNNAQKGAVTGNINQAHTVAEVTQAIQTAQELIQRWVT</sequence>
<proteinExistence type="predicted"/>
<dbReference type="InterPro" id="IPR009063">
    <property type="entry name" value="Ig/albumin-bd_sf"/>
</dbReference>
<evidence type="ECO:0000313" key="5">
    <source>
        <dbReference type="Proteomes" id="UP000254116"/>
    </source>
</evidence>
<reference evidence="4 5" key="1">
    <citation type="submission" date="2018-06" db="EMBL/GenBank/DDBJ databases">
        <authorList>
            <consortium name="Pathogen Informatics"/>
            <person name="Doyle S."/>
        </authorList>
    </citation>
    <scope>NUCLEOTIDE SEQUENCE [LARGE SCALE GENOMIC DNA]</scope>
    <source>
        <strain evidence="4 5">NCTC10702</strain>
    </source>
</reference>
<dbReference type="AlphaFoldDB" id="A0A380EI44"/>
<dbReference type="Gene3D" id="1.20.5.420">
    <property type="entry name" value="Immunoglobulin FC, subunit C"/>
    <property type="match status" value="4"/>
</dbReference>
<gene>
    <name evidence="4" type="primary">ebh_9</name>
    <name evidence="4" type="ORF">NCTC10702_02271</name>
</gene>
<keyword evidence="1" id="KW-0677">Repeat</keyword>
<dbReference type="SUPFAM" id="SSF46997">
    <property type="entry name" value="Bacterial immunoglobulin/albumin-binding domains"/>
    <property type="match status" value="4"/>
</dbReference>
<feature type="domain" description="Extracellular matrix-binding protein ebh GA module" evidence="3">
    <location>
        <begin position="62"/>
        <end position="121"/>
    </location>
</feature>
<evidence type="ECO:0000256" key="2">
    <source>
        <dbReference type="SAM" id="Coils"/>
    </source>
</evidence>
<dbReference type="PANTHER" id="PTHR33150:SF1">
    <property type="entry name" value="EXTRACELLULAR MATRIX-BINDING PROTEIN EBH"/>
    <property type="match status" value="1"/>
</dbReference>
<dbReference type="Proteomes" id="UP000254116">
    <property type="component" value="Unassembled WGS sequence"/>
</dbReference>
<evidence type="ECO:0000259" key="3">
    <source>
        <dbReference type="SMART" id="SM00844"/>
    </source>
</evidence>
<protein>
    <submittedName>
        <fullName evidence="4">Staphylococcal surface anchored protein</fullName>
    </submittedName>
</protein>
<evidence type="ECO:0000313" key="4">
    <source>
        <dbReference type="EMBL" id="SUL35422.1"/>
    </source>
</evidence>
<accession>A0A380EI44</accession>
<feature type="domain" description="Extracellular matrix-binding protein ebh GA module" evidence="3">
    <location>
        <begin position="187"/>
        <end position="246"/>
    </location>
</feature>
<dbReference type="PANTHER" id="PTHR33150">
    <property type="entry name" value="EXTRACELLULAR MATRIX-BINDING PROTEIN EBH"/>
    <property type="match status" value="1"/>
</dbReference>
<dbReference type="SMART" id="SM00844">
    <property type="entry name" value="GA"/>
    <property type="match status" value="2"/>
</dbReference>
<feature type="coiled-coil region" evidence="2">
    <location>
        <begin position="72"/>
        <end position="133"/>
    </location>
</feature>
<dbReference type="InterPro" id="IPR020840">
    <property type="entry name" value="Extracell_matrix-bd_GA"/>
</dbReference>
<dbReference type="EMBL" id="UHBY01000003">
    <property type="protein sequence ID" value="SUL35422.1"/>
    <property type="molecule type" value="Genomic_DNA"/>
</dbReference>
<dbReference type="Pfam" id="PF01468">
    <property type="entry name" value="GA"/>
    <property type="match status" value="2"/>
</dbReference>